<dbReference type="InterPro" id="IPR001611">
    <property type="entry name" value="Leu-rich_rpt"/>
</dbReference>
<dbReference type="Gene3D" id="3.30.160.20">
    <property type="match status" value="1"/>
</dbReference>
<dbReference type="SMART" id="SM00368">
    <property type="entry name" value="LRR_RI"/>
    <property type="match status" value="5"/>
</dbReference>
<dbReference type="Gene3D" id="3.80.10.10">
    <property type="entry name" value="Ribonuclease Inhibitor"/>
    <property type="match status" value="2"/>
</dbReference>
<evidence type="ECO:0000313" key="6">
    <source>
        <dbReference type="Proteomes" id="UP000663881"/>
    </source>
</evidence>
<dbReference type="Pfam" id="PF13516">
    <property type="entry name" value="LRR_6"/>
    <property type="match status" value="5"/>
</dbReference>
<dbReference type="InterPro" id="IPR032675">
    <property type="entry name" value="LRR_dom_sf"/>
</dbReference>
<dbReference type="GO" id="GO:0005856">
    <property type="term" value="C:cytoskeleton"/>
    <property type="evidence" value="ECO:0007669"/>
    <property type="project" value="UniProtKB-SubCell"/>
</dbReference>
<dbReference type="AlphaFoldDB" id="A0A820BB78"/>
<comment type="caution">
    <text evidence="5">The sequence shown here is derived from an EMBL/GenBank/DDBJ whole genome shotgun (WGS) entry which is preliminary data.</text>
</comment>
<feature type="domain" description="Dicer double-stranded RNA-binding" evidence="4">
    <location>
        <begin position="206"/>
        <end position="252"/>
    </location>
</feature>
<name>A0A820BB78_9BILA</name>
<dbReference type="InterPro" id="IPR044441">
    <property type="entry name" value="DICER_DSRM"/>
</dbReference>
<protein>
    <recommendedName>
        <fullName evidence="4">Dicer double-stranded RNA-binding domain-containing protein</fullName>
    </recommendedName>
</protein>
<dbReference type="GO" id="GO:0003723">
    <property type="term" value="F:RNA binding"/>
    <property type="evidence" value="ECO:0007669"/>
    <property type="project" value="InterPro"/>
</dbReference>
<dbReference type="EMBL" id="CAJOAY010009471">
    <property type="protein sequence ID" value="CAF4204655.1"/>
    <property type="molecule type" value="Genomic_DNA"/>
</dbReference>
<feature type="non-terminal residue" evidence="5">
    <location>
        <position position="1"/>
    </location>
</feature>
<dbReference type="PANTHER" id="PTHR24107">
    <property type="entry name" value="YNEIN REGULATORY COMPLEX SUBUNIT 5"/>
    <property type="match status" value="1"/>
</dbReference>
<dbReference type="GO" id="GO:0030422">
    <property type="term" value="P:siRNA processing"/>
    <property type="evidence" value="ECO:0007669"/>
    <property type="project" value="InterPro"/>
</dbReference>
<organism evidence="5 6">
    <name type="scientific">Adineta steineri</name>
    <dbReference type="NCBI Taxonomy" id="433720"/>
    <lineage>
        <taxon>Eukaryota</taxon>
        <taxon>Metazoa</taxon>
        <taxon>Spiralia</taxon>
        <taxon>Gnathifera</taxon>
        <taxon>Rotifera</taxon>
        <taxon>Eurotatoria</taxon>
        <taxon>Bdelloidea</taxon>
        <taxon>Adinetida</taxon>
        <taxon>Adinetidae</taxon>
        <taxon>Adineta</taxon>
    </lineage>
</organism>
<evidence type="ECO:0000256" key="1">
    <source>
        <dbReference type="ARBA" id="ARBA00004245"/>
    </source>
</evidence>
<dbReference type="GO" id="GO:0031054">
    <property type="term" value="P:pre-miRNA processing"/>
    <property type="evidence" value="ECO:0007669"/>
    <property type="project" value="InterPro"/>
</dbReference>
<evidence type="ECO:0000313" key="5">
    <source>
        <dbReference type="EMBL" id="CAF4204655.1"/>
    </source>
</evidence>
<gene>
    <name evidence="5" type="ORF">OKA104_LOCUS41181</name>
</gene>
<sequence length="254" mass="28940">TLITLNLRYNQIGNVGAQHLNNALRCNRTLTTLYLQYNQLGNIGAQYLSNSLRDNTTLTTLHLEANQIGEVGAQHLADGLRHNTTLMTLNLRWNQIGDIGAQYLCDALQHNTTLTTLDLRHNDIGDIGTQHLDDGTEMTGELLPLSSPVGYTNPSVLSTIQSYDFDRFEQLIGYRFHQRGDIFFDSNKSFNTVRKIYYPMLKPFIEKPERSLDGRIRIIVEIIGKGRFKGVRRNYRIEKTATAKCALKNLRRLD</sequence>
<dbReference type="InterPro" id="IPR052410">
    <property type="entry name" value="DRC5"/>
</dbReference>
<reference evidence="5" key="1">
    <citation type="submission" date="2021-02" db="EMBL/GenBank/DDBJ databases">
        <authorList>
            <person name="Nowell W R."/>
        </authorList>
    </citation>
    <scope>NUCLEOTIDE SEQUENCE</scope>
</reference>
<dbReference type="Proteomes" id="UP000663881">
    <property type="component" value="Unassembled WGS sequence"/>
</dbReference>
<evidence type="ECO:0000256" key="3">
    <source>
        <dbReference type="ARBA" id="ARBA00023212"/>
    </source>
</evidence>
<proteinExistence type="predicted"/>
<dbReference type="PANTHER" id="PTHR24107:SF2">
    <property type="entry name" value="NLR FAMILY CARD DOMAIN CONTAINING 3"/>
    <property type="match status" value="1"/>
</dbReference>
<dbReference type="Pfam" id="PF20932">
    <property type="entry name" value="Dicer_dsRBD"/>
    <property type="match status" value="1"/>
</dbReference>
<accession>A0A820BB78</accession>
<comment type="subcellular location">
    <subcellularLocation>
        <location evidence="1">Cytoplasm</location>
        <location evidence="1">Cytoskeleton</location>
    </subcellularLocation>
</comment>
<keyword evidence="2" id="KW-0963">Cytoplasm</keyword>
<evidence type="ECO:0000259" key="4">
    <source>
        <dbReference type="Pfam" id="PF20932"/>
    </source>
</evidence>
<keyword evidence="3" id="KW-0206">Cytoskeleton</keyword>
<evidence type="ECO:0000256" key="2">
    <source>
        <dbReference type="ARBA" id="ARBA00022490"/>
    </source>
</evidence>
<dbReference type="SUPFAM" id="SSF52047">
    <property type="entry name" value="RNI-like"/>
    <property type="match status" value="1"/>
</dbReference>